<gene>
    <name evidence="1" type="ORF">OCTVUL_1B002865</name>
</gene>
<name>A0AA36B821_OCTVU</name>
<evidence type="ECO:0000313" key="2">
    <source>
        <dbReference type="Proteomes" id="UP001162480"/>
    </source>
</evidence>
<dbReference type="AlphaFoldDB" id="A0AA36B821"/>
<evidence type="ECO:0000313" key="1">
    <source>
        <dbReference type="EMBL" id="CAI9728846.1"/>
    </source>
</evidence>
<organism evidence="1 2">
    <name type="scientific">Octopus vulgaris</name>
    <name type="common">Common octopus</name>
    <dbReference type="NCBI Taxonomy" id="6645"/>
    <lineage>
        <taxon>Eukaryota</taxon>
        <taxon>Metazoa</taxon>
        <taxon>Spiralia</taxon>
        <taxon>Lophotrochozoa</taxon>
        <taxon>Mollusca</taxon>
        <taxon>Cephalopoda</taxon>
        <taxon>Coleoidea</taxon>
        <taxon>Octopodiformes</taxon>
        <taxon>Octopoda</taxon>
        <taxon>Incirrata</taxon>
        <taxon>Octopodidae</taxon>
        <taxon>Octopus</taxon>
    </lineage>
</organism>
<dbReference type="Proteomes" id="UP001162480">
    <property type="component" value="Chromosome 10"/>
</dbReference>
<accession>A0AA36B821</accession>
<sequence>MIALDREFVETWSNEKRYHSSQKLNLTKRKINGTFSTDIIKTTTAMMMITLMREQDCLTSARTHFNTRNLWSILLR</sequence>
<reference evidence="1" key="1">
    <citation type="submission" date="2023-08" db="EMBL/GenBank/DDBJ databases">
        <authorList>
            <person name="Alioto T."/>
            <person name="Alioto T."/>
            <person name="Gomez Garrido J."/>
        </authorList>
    </citation>
    <scope>NUCLEOTIDE SEQUENCE</scope>
</reference>
<dbReference type="EMBL" id="OX597823">
    <property type="protein sequence ID" value="CAI9728846.1"/>
    <property type="molecule type" value="Genomic_DNA"/>
</dbReference>
<proteinExistence type="predicted"/>
<keyword evidence="2" id="KW-1185">Reference proteome</keyword>
<protein>
    <submittedName>
        <fullName evidence="1">Uncharacterized protein</fullName>
    </submittedName>
</protein>